<feature type="region of interest" description="Disordered" evidence="2">
    <location>
        <begin position="1093"/>
        <end position="1203"/>
    </location>
</feature>
<dbReference type="EMBL" id="MU006224">
    <property type="protein sequence ID" value="KAF2827319.1"/>
    <property type="molecule type" value="Genomic_DNA"/>
</dbReference>
<dbReference type="Proteomes" id="UP000799424">
    <property type="component" value="Unassembled WGS sequence"/>
</dbReference>
<feature type="compositionally biased region" description="Polar residues" evidence="2">
    <location>
        <begin position="1014"/>
        <end position="1032"/>
    </location>
</feature>
<proteinExistence type="predicted"/>
<name>A0A6A7A3I6_9PLEO</name>
<feature type="region of interest" description="Disordered" evidence="2">
    <location>
        <begin position="761"/>
        <end position="952"/>
    </location>
</feature>
<dbReference type="OrthoDB" id="5431474at2759"/>
<feature type="compositionally biased region" description="Low complexity" evidence="2">
    <location>
        <begin position="1093"/>
        <end position="1110"/>
    </location>
</feature>
<dbReference type="AlphaFoldDB" id="A0A6A7A3I6"/>
<feature type="compositionally biased region" description="Polar residues" evidence="2">
    <location>
        <begin position="377"/>
        <end position="390"/>
    </location>
</feature>
<accession>A0A6A7A3I6</accession>
<feature type="region of interest" description="Disordered" evidence="2">
    <location>
        <begin position="191"/>
        <end position="273"/>
    </location>
</feature>
<feature type="region of interest" description="Disordered" evidence="2">
    <location>
        <begin position="108"/>
        <end position="150"/>
    </location>
</feature>
<gene>
    <name evidence="3" type="ORF">CC86DRAFT_348672</name>
</gene>
<sequence>MSSKKMFSWSKRQSTTDQYYRTGGLLSIEASPEVGNEAKATPKSGRRRPSDLKIVTTDNKQFYLSPRSASYNVALTSAASNLQAVFNDLLRSPAPCVVGRPASVSIHNKPLPGRPRSVSLPSTPDLPAELPGSLLQENQGFPPCAATEEPVTVRPASHYIRRSTQLPDINLEDGEEFTQLLNLFPEPLGHSKSVPDFKEQHGEMRSVRSGNALNSGATPKPSPLKVQHKKSLSDTGTRRRSKPNLTTSPSSADNKLTTTSTATPTSTRSKQIEEHKATIATQDQTISTLQTQFSSLRASHDSHVLSLTESHSAEVASLKNYARVLEEQLAHRPSLHHASSNNLLFVLDTTEPQTPTREGTQQPADTGSAASIKSFQTAFEKQQRSPQRTRNSPEMENLKRRLSSTRRPETASRNLLPELNQYKQNNVALQKQIESLMAKLNDSKKSERALKASLDETTQKFEDWRVKAEEADKAAKGAQALQNTIDHLENRLEIANVEKLDAQEELFNVQSRKSPFDISVPKLRLSTNAHLSMSTVFSSGSPTSPENESQELSTLAAFIAHIERLQDQVRQKDAQISELEDVKEQLQHKHNQLEQDHNALNLQMDIQHDLLRKTRRTDKHIEQLRTAVMDRETIISEKERSIRAVERQLEHHKLLLQSEIRRHTTLTLHAAVENDPLPELDTLTARKDIDRWIENLHQRLKRERTANHGNEPVDIDPNEAQLIDLRQEIDFYVREIIYYKLDIRGYKSDIKKLKKITAQLSSYGSRTSDLESETSSLRPPVTPSRVRFPSATPELGVSDVPSPVLTAPTSKTIERPMTPPPSGPTFTPSRMLPAEETASNSKQAPLPLDFQLRDTPQTPTRRTDVNMTIEGDLLDPGVSPRSVVRLSPERRKLTPPSPDRTWTGGLLTNFPLSTAEAPRRRERSMSESTVPLYKTISSPECSPRFGGDSGAAGQATNILAEATRHYSNQRSHPQSPRRSRNNSNASSVLNAPPHMAKDMQTSIASSPSPIPPSTFRSRAGSTGSTTANTLVCSSPPERKLSAASSSNIPFVIAMGSPHNPALISPAASMAPTSCSITRYAPLKINSNVSRTGVGGTMSSSTPVTSPISPTDIPWLDPPARPMTTKPTSVASAAPARKLSLSKKQEDQVPGPPRTPSHSRNVSGGSIRTAIRMPKAREKEKEAHKTRKDSISMPRPLGSPFDIDRAMSVSTGGRRDENVHGIGEAI</sequence>
<reference evidence="3" key="1">
    <citation type="journal article" date="2020" name="Stud. Mycol.">
        <title>101 Dothideomycetes genomes: a test case for predicting lifestyles and emergence of pathogens.</title>
        <authorList>
            <person name="Haridas S."/>
            <person name="Albert R."/>
            <person name="Binder M."/>
            <person name="Bloem J."/>
            <person name="Labutti K."/>
            <person name="Salamov A."/>
            <person name="Andreopoulos B."/>
            <person name="Baker S."/>
            <person name="Barry K."/>
            <person name="Bills G."/>
            <person name="Bluhm B."/>
            <person name="Cannon C."/>
            <person name="Castanera R."/>
            <person name="Culley D."/>
            <person name="Daum C."/>
            <person name="Ezra D."/>
            <person name="Gonzalez J."/>
            <person name="Henrissat B."/>
            <person name="Kuo A."/>
            <person name="Liang C."/>
            <person name="Lipzen A."/>
            <person name="Lutzoni F."/>
            <person name="Magnuson J."/>
            <person name="Mondo S."/>
            <person name="Nolan M."/>
            <person name="Ohm R."/>
            <person name="Pangilinan J."/>
            <person name="Park H.-J."/>
            <person name="Ramirez L."/>
            <person name="Alfaro M."/>
            <person name="Sun H."/>
            <person name="Tritt A."/>
            <person name="Yoshinaga Y."/>
            <person name="Zwiers L.-H."/>
            <person name="Turgeon B."/>
            <person name="Goodwin S."/>
            <person name="Spatafora J."/>
            <person name="Crous P."/>
            <person name="Grigoriev I."/>
        </authorList>
    </citation>
    <scope>NUCLEOTIDE SEQUENCE</scope>
    <source>
        <strain evidence="3">CBS 113818</strain>
    </source>
</reference>
<feature type="compositionally biased region" description="Polar residues" evidence="2">
    <location>
        <begin position="761"/>
        <end position="777"/>
    </location>
</feature>
<evidence type="ECO:0000256" key="1">
    <source>
        <dbReference type="SAM" id="Coils"/>
    </source>
</evidence>
<feature type="region of interest" description="Disordered" evidence="2">
    <location>
        <begin position="30"/>
        <end position="50"/>
    </location>
</feature>
<feature type="compositionally biased region" description="Polar residues" evidence="2">
    <location>
        <begin position="243"/>
        <end position="256"/>
    </location>
</feature>
<evidence type="ECO:0000256" key="2">
    <source>
        <dbReference type="SAM" id="MobiDB-lite"/>
    </source>
</evidence>
<feature type="coiled-coil region" evidence="1">
    <location>
        <begin position="419"/>
        <end position="505"/>
    </location>
</feature>
<evidence type="ECO:0000313" key="4">
    <source>
        <dbReference type="Proteomes" id="UP000799424"/>
    </source>
</evidence>
<evidence type="ECO:0000313" key="3">
    <source>
        <dbReference type="EMBL" id="KAF2827319.1"/>
    </source>
</evidence>
<feature type="compositionally biased region" description="Polar residues" evidence="2">
    <location>
        <begin position="1155"/>
        <end position="1165"/>
    </location>
</feature>
<feature type="compositionally biased region" description="Polar residues" evidence="2">
    <location>
        <begin position="208"/>
        <end position="217"/>
    </location>
</feature>
<feature type="compositionally biased region" description="Low complexity" evidence="2">
    <location>
        <begin position="257"/>
        <end position="269"/>
    </location>
</feature>
<feature type="coiled-coil region" evidence="1">
    <location>
        <begin position="562"/>
        <end position="603"/>
    </location>
</feature>
<keyword evidence="1" id="KW-0175">Coiled coil</keyword>
<feature type="compositionally biased region" description="Basic and acidic residues" evidence="2">
    <location>
        <begin position="193"/>
        <end position="206"/>
    </location>
</feature>
<protein>
    <submittedName>
        <fullName evidence="3">Uncharacterized protein</fullName>
    </submittedName>
</protein>
<feature type="region of interest" description="Disordered" evidence="2">
    <location>
        <begin position="965"/>
        <end position="1033"/>
    </location>
</feature>
<organism evidence="3 4">
    <name type="scientific">Ophiobolus disseminans</name>
    <dbReference type="NCBI Taxonomy" id="1469910"/>
    <lineage>
        <taxon>Eukaryota</taxon>
        <taxon>Fungi</taxon>
        <taxon>Dikarya</taxon>
        <taxon>Ascomycota</taxon>
        <taxon>Pezizomycotina</taxon>
        <taxon>Dothideomycetes</taxon>
        <taxon>Pleosporomycetidae</taxon>
        <taxon>Pleosporales</taxon>
        <taxon>Pleosporineae</taxon>
        <taxon>Phaeosphaeriaceae</taxon>
        <taxon>Ophiobolus</taxon>
    </lineage>
</organism>
<keyword evidence="4" id="KW-1185">Reference proteome</keyword>
<feature type="region of interest" description="Disordered" evidence="2">
    <location>
        <begin position="377"/>
        <end position="414"/>
    </location>
</feature>